<sequence>MVCSPERGDVWLEFGGIDYGCDDCFCIKCKRQKFCGRKLMRPENSVWQSNFGYWQNQFIQQNLLAIGYYAWKGFVESGRGMVSIDVENTAIVSRTMSWDLVPFSAQFIAKQQLVSQMLFPQIERNAIDKLLQVVNSYNPKQDAILLLTANTQPEINLLQNLKITPPECDRQLRRRWDEFQPCFR</sequence>
<accession>A0A6B3NA15</accession>
<name>A0A6B3NA15_9CYAN</name>
<dbReference type="EMBL" id="JAAHFQ010000030">
    <property type="protein sequence ID" value="NER26461.1"/>
    <property type="molecule type" value="Genomic_DNA"/>
</dbReference>
<dbReference type="AlphaFoldDB" id="A0A6B3NA15"/>
<evidence type="ECO:0000313" key="1">
    <source>
        <dbReference type="EMBL" id="NER26461.1"/>
    </source>
</evidence>
<protein>
    <submittedName>
        <fullName evidence="1">Uncharacterized protein</fullName>
    </submittedName>
</protein>
<proteinExistence type="predicted"/>
<gene>
    <name evidence="1" type="ORF">F6J89_02240</name>
</gene>
<reference evidence="1" key="1">
    <citation type="submission" date="2019-11" db="EMBL/GenBank/DDBJ databases">
        <title>Genomic insights into an expanded diversity of filamentous marine cyanobacteria reveals the extraordinary biosynthetic potential of Moorea and Okeania.</title>
        <authorList>
            <person name="Ferreira Leao T."/>
            <person name="Wang M."/>
            <person name="Moss N."/>
            <person name="Da Silva R."/>
            <person name="Sanders J."/>
            <person name="Nurk S."/>
            <person name="Gurevich A."/>
            <person name="Humphrey G."/>
            <person name="Reher R."/>
            <person name="Zhu Q."/>
            <person name="Belda-Ferre P."/>
            <person name="Glukhov E."/>
            <person name="Rex R."/>
            <person name="Dorrestein P.C."/>
            <person name="Knight R."/>
            <person name="Pevzner P."/>
            <person name="Gerwick W.H."/>
            <person name="Gerwick L."/>
        </authorList>
    </citation>
    <scope>NUCLEOTIDE SEQUENCE</scope>
    <source>
        <strain evidence="1">SIO1C4</strain>
    </source>
</reference>
<comment type="caution">
    <text evidence="1">The sequence shown here is derived from an EMBL/GenBank/DDBJ whole genome shotgun (WGS) entry which is preliminary data.</text>
</comment>
<organism evidence="1">
    <name type="scientific">Symploca sp. SIO1C4</name>
    <dbReference type="NCBI Taxonomy" id="2607765"/>
    <lineage>
        <taxon>Bacteria</taxon>
        <taxon>Bacillati</taxon>
        <taxon>Cyanobacteriota</taxon>
        <taxon>Cyanophyceae</taxon>
        <taxon>Coleofasciculales</taxon>
        <taxon>Coleofasciculaceae</taxon>
        <taxon>Symploca</taxon>
    </lineage>
</organism>